<evidence type="ECO:0000256" key="1">
    <source>
        <dbReference type="SAM" id="Phobius"/>
    </source>
</evidence>
<keyword evidence="1 2" id="KW-0812">Transmembrane</keyword>
<protein>
    <submittedName>
        <fullName evidence="2">Transmembrane protein</fullName>
    </submittedName>
</protein>
<dbReference type="PROSITE" id="PS50244">
    <property type="entry name" value="S5A_REDUCTASE"/>
    <property type="match status" value="1"/>
</dbReference>
<dbReference type="GO" id="GO:0016020">
    <property type="term" value="C:membrane"/>
    <property type="evidence" value="ECO:0007669"/>
    <property type="project" value="TreeGrafter"/>
</dbReference>
<evidence type="ECO:0000313" key="2">
    <source>
        <dbReference type="EMBL" id="CQD20007.1"/>
    </source>
</evidence>
<feature type="transmembrane region" description="Helical" evidence="1">
    <location>
        <begin position="153"/>
        <end position="178"/>
    </location>
</feature>
<feature type="transmembrane region" description="Helical" evidence="1">
    <location>
        <begin position="12"/>
        <end position="30"/>
    </location>
</feature>
<organism evidence="2 3">
    <name type="scientific">Mycobacterium lentiflavum</name>
    <dbReference type="NCBI Taxonomy" id="141349"/>
    <lineage>
        <taxon>Bacteria</taxon>
        <taxon>Bacillati</taxon>
        <taxon>Actinomycetota</taxon>
        <taxon>Actinomycetes</taxon>
        <taxon>Mycobacteriales</taxon>
        <taxon>Mycobacteriaceae</taxon>
        <taxon>Mycobacterium</taxon>
        <taxon>Mycobacterium simiae complex</taxon>
    </lineage>
</organism>
<dbReference type="PANTHER" id="PTHR32251">
    <property type="entry name" value="3-OXO-5-ALPHA-STEROID 4-DEHYDROGENASE"/>
    <property type="match status" value="1"/>
</dbReference>
<dbReference type="EMBL" id="CTEE01000001">
    <property type="protein sequence ID" value="CQD20007.1"/>
    <property type="molecule type" value="Genomic_DNA"/>
</dbReference>
<keyword evidence="1" id="KW-0472">Membrane</keyword>
<dbReference type="Pfam" id="PF06966">
    <property type="entry name" value="DUF1295"/>
    <property type="match status" value="1"/>
</dbReference>
<dbReference type="InterPro" id="IPR010721">
    <property type="entry name" value="UstE-like"/>
</dbReference>
<name>A0A0E4H151_MYCLN</name>
<proteinExistence type="predicted"/>
<reference evidence="2 3" key="1">
    <citation type="submission" date="2015-03" db="EMBL/GenBank/DDBJ databases">
        <authorList>
            <person name="Urmite Genomes"/>
        </authorList>
    </citation>
    <scope>NUCLEOTIDE SEQUENCE [LARGE SCALE GENOMIC DNA]</scope>
    <source>
        <strain evidence="2 3">CSUR P1491</strain>
    </source>
</reference>
<dbReference type="RefSeq" id="WP_217493145.1">
    <property type="nucleotide sequence ID" value="NZ_CTEE01000001.1"/>
</dbReference>
<accession>A0A0E4H151</accession>
<dbReference type="Proteomes" id="UP000199251">
    <property type="component" value="Unassembled WGS sequence"/>
</dbReference>
<keyword evidence="1" id="KW-1133">Transmembrane helix</keyword>
<feature type="transmembrane region" description="Helical" evidence="1">
    <location>
        <begin position="98"/>
        <end position="117"/>
    </location>
</feature>
<feature type="transmembrane region" description="Helical" evidence="1">
    <location>
        <begin position="66"/>
        <end position="92"/>
    </location>
</feature>
<gene>
    <name evidence="2" type="ORF">BN1232_04746</name>
</gene>
<sequence>MALMQPTGLFINVHKALVIPVTVAVMLSFSNFSTAMWLYLGMHGSYSILWLIKGRTYPDRRFAEKVPIWIGIVFVFLPLAGYYAAPILLAWLHPNVPAWAAGLGVSVFTFGIFLHYVSDAQKYYTLQVRSGLIDTGLFARTRNPNYLGEILTYMGFAIISWHWIPFLVNSAWIFGFFVRNMIKKDRSMSRLPGFASYKARTGMLLPRLLRPAVRPAAVE</sequence>
<dbReference type="Gene3D" id="1.20.120.1630">
    <property type="match status" value="1"/>
</dbReference>
<dbReference type="AlphaFoldDB" id="A0A0E4H151"/>
<dbReference type="PANTHER" id="PTHR32251:SF33">
    <property type="entry name" value="STEROID 5-ALPHA REDUCTASE C-TERMINAL DOMAIN-CONTAINING PROTEIN"/>
    <property type="match status" value="1"/>
</dbReference>
<evidence type="ECO:0000313" key="3">
    <source>
        <dbReference type="Proteomes" id="UP000199251"/>
    </source>
</evidence>